<dbReference type="PANTHER" id="PTHR43213">
    <property type="entry name" value="BIFUNCTIONAL DTTP/UTP PYROPHOSPHATASE/METHYLTRANSFERASE PROTEIN-RELATED"/>
    <property type="match status" value="1"/>
</dbReference>
<dbReference type="AlphaFoldDB" id="A0AAP0KDR5"/>
<keyword evidence="1" id="KW-0378">Hydrolase</keyword>
<organism evidence="2 3">
    <name type="scientific">Stephania yunnanensis</name>
    <dbReference type="NCBI Taxonomy" id="152371"/>
    <lineage>
        <taxon>Eukaryota</taxon>
        <taxon>Viridiplantae</taxon>
        <taxon>Streptophyta</taxon>
        <taxon>Embryophyta</taxon>
        <taxon>Tracheophyta</taxon>
        <taxon>Spermatophyta</taxon>
        <taxon>Magnoliopsida</taxon>
        <taxon>Ranunculales</taxon>
        <taxon>Menispermaceae</taxon>
        <taxon>Menispermoideae</taxon>
        <taxon>Cissampelideae</taxon>
        <taxon>Stephania</taxon>
    </lineage>
</organism>
<protein>
    <submittedName>
        <fullName evidence="2">Uncharacterized protein</fullName>
    </submittedName>
</protein>
<name>A0AAP0KDR5_9MAGN</name>
<dbReference type="SUPFAM" id="SSF52972">
    <property type="entry name" value="ITPase-like"/>
    <property type="match status" value="1"/>
</dbReference>
<evidence type="ECO:0000256" key="1">
    <source>
        <dbReference type="ARBA" id="ARBA00022801"/>
    </source>
</evidence>
<gene>
    <name evidence="2" type="ORF">Syun_009060</name>
</gene>
<sequence length="112" mass="12418">MVTQSTADIDEKAIRMEKPEDLVMALAEAKADGIISRLQTTDISERKDNYSGGCAATVGSVVVTNLKTRIRKDGWDRVEIYFHDIPDDIIDNLIEEGHVLYVAGGLIIEHEC</sequence>
<dbReference type="InterPro" id="IPR029001">
    <property type="entry name" value="ITPase-like_fam"/>
</dbReference>
<keyword evidence="3" id="KW-1185">Reference proteome</keyword>
<reference evidence="2 3" key="1">
    <citation type="submission" date="2024-01" db="EMBL/GenBank/DDBJ databases">
        <title>Genome assemblies of Stephania.</title>
        <authorList>
            <person name="Yang L."/>
        </authorList>
    </citation>
    <scope>NUCLEOTIDE SEQUENCE [LARGE SCALE GENOMIC DNA]</scope>
    <source>
        <strain evidence="2">YNDBR</strain>
        <tissue evidence="2">Leaf</tissue>
    </source>
</reference>
<dbReference type="PANTHER" id="PTHR43213:SF14">
    <property type="entry name" value="MAF-LIKE PROTEIN"/>
    <property type="match status" value="1"/>
</dbReference>
<evidence type="ECO:0000313" key="2">
    <source>
        <dbReference type="EMBL" id="KAK9150751.1"/>
    </source>
</evidence>
<comment type="caution">
    <text evidence="2">The sequence shown here is derived from an EMBL/GenBank/DDBJ whole genome shotgun (WGS) entry which is preliminary data.</text>
</comment>
<dbReference type="Gene3D" id="3.90.950.10">
    <property type="match status" value="2"/>
</dbReference>
<evidence type="ECO:0000313" key="3">
    <source>
        <dbReference type="Proteomes" id="UP001420932"/>
    </source>
</evidence>
<dbReference type="InterPro" id="IPR003697">
    <property type="entry name" value="Maf-like"/>
</dbReference>
<dbReference type="Proteomes" id="UP001420932">
    <property type="component" value="Unassembled WGS sequence"/>
</dbReference>
<accession>A0AAP0KDR5</accession>
<dbReference type="EMBL" id="JBBNAF010000004">
    <property type="protein sequence ID" value="KAK9150751.1"/>
    <property type="molecule type" value="Genomic_DNA"/>
</dbReference>
<dbReference type="GO" id="GO:0047429">
    <property type="term" value="F:nucleoside triphosphate diphosphatase activity"/>
    <property type="evidence" value="ECO:0007669"/>
    <property type="project" value="InterPro"/>
</dbReference>
<proteinExistence type="predicted"/>